<dbReference type="Proteomes" id="UP000036681">
    <property type="component" value="Unplaced"/>
</dbReference>
<dbReference type="InterPro" id="IPR032839">
    <property type="entry name" value="RAB3GAP_N"/>
</dbReference>
<evidence type="ECO:0000256" key="2">
    <source>
        <dbReference type="ARBA" id="ARBA00008153"/>
    </source>
</evidence>
<reference evidence="8" key="1">
    <citation type="submission" date="2016-05" db="UniProtKB">
        <authorList>
            <consortium name="WormBaseParasite"/>
        </authorList>
    </citation>
    <scope>IDENTIFICATION</scope>
</reference>
<dbReference type="GO" id="GO:0005096">
    <property type="term" value="F:GTPase activator activity"/>
    <property type="evidence" value="ECO:0007669"/>
    <property type="project" value="UniProtKB-KW"/>
</dbReference>
<dbReference type="InterPro" id="IPR026059">
    <property type="entry name" value="Rab3GAP2"/>
</dbReference>
<evidence type="ECO:0000256" key="1">
    <source>
        <dbReference type="ARBA" id="ARBA00004496"/>
    </source>
</evidence>
<evidence type="ECO:0000259" key="5">
    <source>
        <dbReference type="Pfam" id="PF14655"/>
    </source>
</evidence>
<evidence type="ECO:0000256" key="4">
    <source>
        <dbReference type="ARBA" id="ARBA00022490"/>
    </source>
</evidence>
<name>A0A0M3HMY3_ASCLU</name>
<dbReference type="GO" id="GO:0005737">
    <property type="term" value="C:cytoplasm"/>
    <property type="evidence" value="ECO:0007669"/>
    <property type="project" value="UniProtKB-SubCell"/>
</dbReference>
<dbReference type="InterPro" id="IPR029257">
    <property type="entry name" value="RAB3GAP2_C"/>
</dbReference>
<keyword evidence="3" id="KW-0343">GTPase activation</keyword>
<dbReference type="Pfam" id="PF14655">
    <property type="entry name" value="RAB3GAP2_N"/>
    <property type="match status" value="1"/>
</dbReference>
<sequence>MCGELRAIGCLSSEQLSSIQSFLLSEATSSQSNADEASEGEEDGDSLMADAERQAGVFEWSDFGAEDTVKNDLRTPLERKNSAEYRKTAKWLQNALIGIAGNADIIVLALVQRVAVLERVAADDGRYKLIAEHETVNELVARVMKDVQVYIRCMCVLPMGCGSRKTETSAYDWVAIAVGLSSGHVRFFTEHGVLLRSEHVSYKPIDAIRLGRSIKPGNQELAILSAGKITVVEGLSLFVALKAAKSQVARGEPDLDRIAASVPINFENLKLDVGQEASDFAVVGPLKPAWFDLYANASLSHAGFKVHLAETFQATCERTALPVYSTYLFAGRAPFVSFGWNQEGGSSPSLITDTIYSFGSQIGSSVVSSLPSWGIRSYLGIGVSRKDRTPTAPIPANKSSINLATRSVLLDGGREGERIFPSSREFNLFAVTDSIARVVLIEAASRQITRMWKGYRDARCAWIEASSSIESEVKLSKGKTQATALFLVIFAPRRGLLEVWSMQNGRRVSAVNVDRRGRLVGVPRLDEQLLGCSATAFSAPSSAFFLTPSGLIFEVSARFRMALWDESMATLHDHNILREMRQLGVKPSEEELAAWIKLMYSLKTTTAFNEAVDILLKERQVQIGQLAHMTNVIREFFDSHSKMHYGFGDLYRDVVSGRDKRSTATTVISGGKSEMEMMERSKVMLEANFMTSKKGSTPGRALMARLATLSQLFDAYAHLQALNTEPRNRTRDEGADDQEQQLSSRFKLSEAALKLCVKRIADCSVQCGGDVEEPLSVFDFLGHFMISSGLSTSADSSEEWREIRIRDYSPRLGGFIFCAVLTGQCSIEHFSGHTLSLLPISETDLLELFCAYWLNPPEGTPVFYLPRVLSVCEKMASSATDLSQWLELARQRITDSSRIAEALSLCLIMRAVAVNLTGSLVSEDQGEDDKSREDKDGWDKVELGSELWDLHLRHLQCMALMSTLPNCPSMRTSDLLSAGCAYYREQVGKWAAMQGEAPGEVYAALLGKQCASVEQSGWYGTIGELSSLLPLSLKAELVMCDCAWECMSAWFKEREKNFTLYEHAIEYVSILEELPRLQHGMCLLLWESFLHEPLMDAYNLLNKTGHFPRERHLRREIGLSDSQLITFVSGCRRILTTLCNAVRHLDHYVDRRSAYEDFICVLSQMSSQRQSAAREPLSELASRQKAVNYHLVLHHVHLTSVIELQLSVCDEDENLKPCTLFDEVGVRALFAPFHTHPLIPIADVPDTVKRRRQLFLEKCVTMLEDARSCYRERWTTIVELASDWHLDVDALRIKVVCSALQLICSNVFQEIVKLYLEQRIGDAERLIPVVEGRGELADSLFKLCVANFRSYIAATPQVLTNAERLSLVTNRLSTCLSSVATDVVVSCTPSREVVTSLLKHVGTLLATSSASNVRSQQIALVGDMEQLLCKAT</sequence>
<comment type="subcellular location">
    <subcellularLocation>
        <location evidence="1">Cytoplasm</location>
    </subcellularLocation>
</comment>
<evidence type="ECO:0000313" key="7">
    <source>
        <dbReference type="Proteomes" id="UP000036681"/>
    </source>
</evidence>
<evidence type="ECO:0000256" key="3">
    <source>
        <dbReference type="ARBA" id="ARBA00022468"/>
    </source>
</evidence>
<feature type="domain" description="Rab3GAP regulatory subunit C-terminal" evidence="6">
    <location>
        <begin position="1020"/>
        <end position="1405"/>
    </location>
</feature>
<keyword evidence="7" id="KW-1185">Reference proteome</keyword>
<dbReference type="PANTHER" id="PTHR12472">
    <property type="entry name" value="RAB3-GAP REGULATORY DOMAIN"/>
    <property type="match status" value="1"/>
</dbReference>
<dbReference type="PANTHER" id="PTHR12472:SF0">
    <property type="entry name" value="RAB3 GTPASE-ACTIVATING PROTEIN NON-CATALYTIC SUBUNIT"/>
    <property type="match status" value="1"/>
</dbReference>
<keyword evidence="4" id="KW-0963">Cytoplasm</keyword>
<feature type="domain" description="Rab3-GAP regulatory subunit N-terminal" evidence="5">
    <location>
        <begin position="91"/>
        <end position="520"/>
    </location>
</feature>
<evidence type="ECO:0000313" key="8">
    <source>
        <dbReference type="WBParaSite" id="ALUE_0000296201-mRNA-1"/>
    </source>
</evidence>
<dbReference type="Pfam" id="PF14656">
    <property type="entry name" value="RAB3GAP2_C"/>
    <property type="match status" value="2"/>
</dbReference>
<accession>A0A0M3HMY3</accession>
<proteinExistence type="inferred from homology"/>
<protein>
    <submittedName>
        <fullName evidence="8">Rab3 GTPase-activating protein non-catalytic subunit</fullName>
    </submittedName>
</protein>
<feature type="domain" description="Rab3GAP regulatory subunit C-terminal" evidence="6">
    <location>
        <begin position="844"/>
        <end position="972"/>
    </location>
</feature>
<organism evidence="7 8">
    <name type="scientific">Ascaris lumbricoides</name>
    <name type="common">Giant roundworm</name>
    <dbReference type="NCBI Taxonomy" id="6252"/>
    <lineage>
        <taxon>Eukaryota</taxon>
        <taxon>Metazoa</taxon>
        <taxon>Ecdysozoa</taxon>
        <taxon>Nematoda</taxon>
        <taxon>Chromadorea</taxon>
        <taxon>Rhabditida</taxon>
        <taxon>Spirurina</taxon>
        <taxon>Ascaridomorpha</taxon>
        <taxon>Ascaridoidea</taxon>
        <taxon>Ascarididae</taxon>
        <taxon>Ascaris</taxon>
    </lineage>
</organism>
<evidence type="ECO:0000259" key="6">
    <source>
        <dbReference type="Pfam" id="PF14656"/>
    </source>
</evidence>
<comment type="similarity">
    <text evidence="2">Belongs to the Rab3-GAP regulatory subunit family.</text>
</comment>
<dbReference type="WBParaSite" id="ALUE_0000296201-mRNA-1">
    <property type="protein sequence ID" value="ALUE_0000296201-mRNA-1"/>
    <property type="gene ID" value="ALUE_0000296201"/>
</dbReference>